<proteinExistence type="predicted"/>
<evidence type="ECO:0000313" key="2">
    <source>
        <dbReference type="Proteomes" id="UP000235507"/>
    </source>
</evidence>
<reference evidence="1" key="1">
    <citation type="submission" date="2019-07" db="EMBL/GenBank/DDBJ databases">
        <title>Mesorhizobum intechiensis sp. nov. isolated from nodules of Lotus tenuis growing in lowlands of the Flooding Pampa, Argentina.</title>
        <authorList>
            <person name="Estrella M.J."/>
            <person name="Torres Tejerizo G.A."/>
            <person name="Cumpa Velazquez L.M."/>
            <person name="Fontana F."/>
            <person name="Hansen L."/>
            <person name="Pistorio M."/>
            <person name="Sannazzaro A.I."/>
        </authorList>
    </citation>
    <scope>NUCLEOTIDE SEQUENCE</scope>
    <source>
        <strain evidence="1">BD68</strain>
    </source>
</reference>
<keyword evidence="2" id="KW-1185">Reference proteome</keyword>
<evidence type="ECO:0000313" key="1">
    <source>
        <dbReference type="EMBL" id="TSE13466.1"/>
    </source>
</evidence>
<sequence length="174" mass="18448">MMFTKPTADADQNPLAVRIEAARDSLRLQMSASAQAAAATYRGARTDRAKAMELLTQSLRADFAAGATKSRAKSNELQKEVDRLTVTVNTARQALADARAAFQPKFLERAALPAASLAGEMSDAIALVELAAAGLADIHRFAIQNGLVAPLNAYRAEAVLSTVRALRLQLAGGR</sequence>
<organism evidence="1 2">
    <name type="scientific">Mesorhizobium intechi</name>
    <dbReference type="NCBI Taxonomy" id="537601"/>
    <lineage>
        <taxon>Bacteria</taxon>
        <taxon>Pseudomonadati</taxon>
        <taxon>Pseudomonadota</taxon>
        <taxon>Alphaproteobacteria</taxon>
        <taxon>Hyphomicrobiales</taxon>
        <taxon>Phyllobacteriaceae</taxon>
        <taxon>Mesorhizobium</taxon>
    </lineage>
</organism>
<accession>A0A8T9AWT4</accession>
<dbReference type="EMBL" id="PNOT02000044">
    <property type="protein sequence ID" value="TSE13466.1"/>
    <property type="molecule type" value="Genomic_DNA"/>
</dbReference>
<gene>
    <name evidence="1" type="ORF">C1D09_003900</name>
</gene>
<protein>
    <submittedName>
        <fullName evidence="1">Uncharacterized protein</fullName>
    </submittedName>
</protein>
<name>A0A8T9AWT4_9HYPH</name>
<dbReference type="RefSeq" id="WP_143973081.1">
    <property type="nucleotide sequence ID" value="NZ_PNOT02000044.1"/>
</dbReference>
<dbReference type="AlphaFoldDB" id="A0A8T9AWT4"/>
<comment type="caution">
    <text evidence="1">The sequence shown here is derived from an EMBL/GenBank/DDBJ whole genome shotgun (WGS) entry which is preliminary data.</text>
</comment>
<dbReference type="Proteomes" id="UP000235507">
    <property type="component" value="Unassembled WGS sequence"/>
</dbReference>